<organism evidence="1 2">
    <name type="scientific">Halopseudomonas phragmitis</name>
    <dbReference type="NCBI Taxonomy" id="1931241"/>
    <lineage>
        <taxon>Bacteria</taxon>
        <taxon>Pseudomonadati</taxon>
        <taxon>Pseudomonadota</taxon>
        <taxon>Gammaproteobacteria</taxon>
        <taxon>Pseudomonadales</taxon>
        <taxon>Pseudomonadaceae</taxon>
        <taxon>Halopseudomonas</taxon>
    </lineage>
</organism>
<name>A0A1V0B9E0_9GAMM</name>
<dbReference type="Proteomes" id="UP000243488">
    <property type="component" value="Chromosome"/>
</dbReference>
<proteinExistence type="predicted"/>
<dbReference type="STRING" id="1931241.BVH74_18125"/>
<reference evidence="1 2" key="1">
    <citation type="submission" date="2017-03" db="EMBL/GenBank/DDBJ databases">
        <title>Complete genome sequence of the novel DNRA strain Pseudomonas sp. S-6-2 isolated from Chinese polluted river sediment. Journal of Biotechnology.</title>
        <authorList>
            <person name="Li J."/>
            <person name="Xiang F."/>
            <person name="Wang L."/>
            <person name="Xi L."/>
            <person name="Liu J."/>
        </authorList>
    </citation>
    <scope>NUCLEOTIDE SEQUENCE [LARGE SCALE GENOMIC DNA]</scope>
    <source>
        <strain evidence="1 2">S-6-2</strain>
    </source>
</reference>
<sequence length="550" mass="60771">MSCEFNWEGPLSIEAIDPYPWHGLVYFDAGQNWLIPDNGHPPRNLPNPPNVSSFSFSELYRGRKDAALWDLGLPEPPFSQCLDDAGAESRSVRLLDIGSGLISVNGVLRKVGIRVKADGGIGERELYDFEYSGPGNPPALAEFEIPSSILSGYTVLRHPYFGDDIVLGVGGLVHQFDRSPDGSRRLYGLVGSYVSGSVTYAFYYGVFEIVISADEDWNWSVDVVVIANAEACVGEYSYNWDENAYISGIDKDTGQLISWRYAPSQPASWTVGPGQSFDVLKPFRVGWVEYTVAHSGVVLGGWYNAAGSVELVRMSYSYNWLDVSDIDGTYGEKETPDSEYYNFARYRGTRQCKRSMVVNLSAGGSTKSYNYSFDYVQTMNIDTVFRGIIDGERMSGTVERDVIETFGELSHVRDETFTYTSETPFEIPFDPQSIYSMVPREPGLYAPFAIVRRPELSFPSSMIDCKPAATGCGKTFGFVAVNKRDSGQNPWSSALVTGVLTPAGSVGDDFHISSYAGRPSGPYEEAYYNPMTGETARVVDYPDILIAGWI</sequence>
<protein>
    <submittedName>
        <fullName evidence="1">Uncharacterized protein</fullName>
    </submittedName>
</protein>
<dbReference type="EMBL" id="CP020100">
    <property type="protein sequence ID" value="AQZ96549.1"/>
    <property type="molecule type" value="Genomic_DNA"/>
</dbReference>
<dbReference type="KEGG" id="ppha:BVH74_18125"/>
<evidence type="ECO:0000313" key="1">
    <source>
        <dbReference type="EMBL" id="AQZ96549.1"/>
    </source>
</evidence>
<evidence type="ECO:0000313" key="2">
    <source>
        <dbReference type="Proteomes" id="UP000243488"/>
    </source>
</evidence>
<accession>A0A1V0B9E0</accession>
<gene>
    <name evidence="1" type="ORF">BVH74_18125</name>
</gene>
<keyword evidence="2" id="KW-1185">Reference proteome</keyword>
<dbReference type="RefSeq" id="WP_080051457.1">
    <property type="nucleotide sequence ID" value="NZ_CP020100.1"/>
</dbReference>
<dbReference type="AlphaFoldDB" id="A0A1V0B9E0"/>